<sequence>MGHLVPFKHEEFESWTKSLQLGLRTYHEPSNLIIGGGLDDVWHNLETDEIHVVDYKSTAGRKNEDGTALNKISLSGVYKESYKRQMDMYQWILKEKGFKVSDTSYFVYVNGDQHFENGMLEEATDKGIMKFDVQLIEYIADSSWVEEKILNLKSCLEEKVCPKHAESGFGPKGDKQCEYAELFQGMQEHNL</sequence>
<proteinExistence type="predicted"/>
<dbReference type="Gene3D" id="3.90.320.10">
    <property type="match status" value="1"/>
</dbReference>
<dbReference type="HOGENOM" id="CLU_1420560_0_0_6"/>
<gene>
    <name evidence="1" type="ORF">NT01SARS_0751</name>
</gene>
<evidence type="ECO:0008006" key="3">
    <source>
        <dbReference type="Google" id="ProtNLM"/>
    </source>
</evidence>
<protein>
    <recommendedName>
        <fullName evidence="3">PD-(D/E)XK endonuclease-like domain-containing protein</fullName>
    </recommendedName>
</protein>
<dbReference type="InterPro" id="IPR011604">
    <property type="entry name" value="PDDEXK-like_dom_sf"/>
</dbReference>
<evidence type="ECO:0000313" key="1">
    <source>
        <dbReference type="EMBL" id="EJP72253.1"/>
    </source>
</evidence>
<dbReference type="STRING" id="1123866.NT01SARS_0751"/>
<accession>J5K9S2</accession>
<organism evidence="1 2">
    <name type="scientific">SAR86 cluster bacterium SAR86A</name>
    <dbReference type="NCBI Taxonomy" id="1123866"/>
    <lineage>
        <taxon>Bacteria</taxon>
        <taxon>Pseudomonadati</taxon>
        <taxon>Pseudomonadota</taxon>
        <taxon>Gammaproteobacteria</taxon>
        <taxon>SAR86 cluster</taxon>
    </lineage>
</organism>
<dbReference type="AlphaFoldDB" id="J5K9S2"/>
<name>J5K9S2_9GAMM</name>
<dbReference type="EMBL" id="JH611156">
    <property type="protein sequence ID" value="EJP72253.1"/>
    <property type="molecule type" value="Genomic_DNA"/>
</dbReference>
<reference evidence="1 2" key="1">
    <citation type="journal article" date="2012" name="ISME J.">
        <title>Genomic insights to SAR86, an abundant and uncultivated marine bacterial lineage.</title>
        <authorList>
            <person name="Dupont C.L."/>
            <person name="Rusch D.B."/>
            <person name="Yooseph S."/>
            <person name="Lombardo M.J."/>
            <person name="Richter R.A."/>
            <person name="Valas R."/>
            <person name="Novotny M."/>
            <person name="Yee-Greenbaum J."/>
            <person name="Selengut J.D."/>
            <person name="Haft D.H."/>
            <person name="Halpern A.L."/>
            <person name="Lasken R.S."/>
            <person name="Nealson K."/>
            <person name="Friedman R."/>
            <person name="Venter J.C."/>
        </authorList>
    </citation>
    <scope>NUCLEOTIDE SEQUENCE [LARGE SCALE GENOMIC DNA]</scope>
</reference>
<evidence type="ECO:0000313" key="2">
    <source>
        <dbReference type="Proteomes" id="UP000010305"/>
    </source>
</evidence>
<dbReference type="Proteomes" id="UP000010305">
    <property type="component" value="Unassembled WGS sequence"/>
</dbReference>